<sequence>MTANARNAAPSALGPHGQPIGEAMPDWQGATPLPDAPLTGRRVRVEPLDAGRNRDTAWFSILDGEWPALEAILRRWLSPDNFDAQGRQRLSLSALTAGSSASG</sequence>
<evidence type="ECO:0000313" key="2">
    <source>
        <dbReference type="EMBL" id="MBB3230211.1"/>
    </source>
</evidence>
<accession>A0A7W5ES01</accession>
<dbReference type="AlphaFoldDB" id="A0A7W5ES01"/>
<dbReference type="Proteomes" id="UP000518892">
    <property type="component" value="Unassembled WGS sequence"/>
</dbReference>
<protein>
    <submittedName>
        <fullName evidence="2">Uncharacterized protein</fullName>
    </submittedName>
</protein>
<dbReference type="Gene3D" id="3.40.630.30">
    <property type="match status" value="1"/>
</dbReference>
<proteinExistence type="predicted"/>
<evidence type="ECO:0000313" key="3">
    <source>
        <dbReference type="Proteomes" id="UP000518892"/>
    </source>
</evidence>
<keyword evidence="3" id="KW-1185">Reference proteome</keyword>
<dbReference type="EMBL" id="JACHXR010000002">
    <property type="protein sequence ID" value="MBB3230211.1"/>
    <property type="molecule type" value="Genomic_DNA"/>
</dbReference>
<organism evidence="2 3">
    <name type="scientific">Halomonas stenophila</name>
    <dbReference type="NCBI Taxonomy" id="795312"/>
    <lineage>
        <taxon>Bacteria</taxon>
        <taxon>Pseudomonadati</taxon>
        <taxon>Pseudomonadota</taxon>
        <taxon>Gammaproteobacteria</taxon>
        <taxon>Oceanospirillales</taxon>
        <taxon>Halomonadaceae</taxon>
        <taxon>Halomonas</taxon>
    </lineage>
</organism>
<evidence type="ECO:0000256" key="1">
    <source>
        <dbReference type="SAM" id="MobiDB-lite"/>
    </source>
</evidence>
<reference evidence="2 3" key="1">
    <citation type="submission" date="2020-08" db="EMBL/GenBank/DDBJ databases">
        <title>Genomic Encyclopedia of Type Strains, Phase III (KMG-III): the genomes of soil and plant-associated and newly described type strains.</title>
        <authorList>
            <person name="Whitman W."/>
        </authorList>
    </citation>
    <scope>NUCLEOTIDE SEQUENCE [LARGE SCALE GENOMIC DNA]</scope>
    <source>
        <strain evidence="2 3">CECT 7744</strain>
    </source>
</reference>
<dbReference type="RefSeq" id="WP_221187692.1">
    <property type="nucleotide sequence ID" value="NZ_JACHXR010000002.1"/>
</dbReference>
<feature type="region of interest" description="Disordered" evidence="1">
    <location>
        <begin position="1"/>
        <end position="40"/>
    </location>
</feature>
<name>A0A7W5ES01_9GAMM</name>
<comment type="caution">
    <text evidence="2">The sequence shown here is derived from an EMBL/GenBank/DDBJ whole genome shotgun (WGS) entry which is preliminary data.</text>
</comment>
<gene>
    <name evidence="2" type="ORF">FHR97_001045</name>
</gene>